<sequence>MKLSRRDPYRPRRHPLSLLVWIPPILLVLLLALSWWKGGEQPVSEIEIPVSAENLAG</sequence>
<evidence type="ECO:0000313" key="2">
    <source>
        <dbReference type="EMBL" id="MBB5985823.1"/>
    </source>
</evidence>
<feature type="transmembrane region" description="Helical" evidence="1">
    <location>
        <begin position="16"/>
        <end position="36"/>
    </location>
</feature>
<dbReference type="EMBL" id="JACHKA010000001">
    <property type="protein sequence ID" value="MBB5985823.1"/>
    <property type="molecule type" value="Genomic_DNA"/>
</dbReference>
<dbReference type="RefSeq" id="WP_184152631.1">
    <property type="nucleotide sequence ID" value="NZ_JACHKA010000001.1"/>
</dbReference>
<evidence type="ECO:0000313" key="3">
    <source>
        <dbReference type="Proteomes" id="UP001138540"/>
    </source>
</evidence>
<organism evidence="2 3">
    <name type="scientific">Sphingobium lignivorans</name>
    <dbReference type="NCBI Taxonomy" id="2735886"/>
    <lineage>
        <taxon>Bacteria</taxon>
        <taxon>Pseudomonadati</taxon>
        <taxon>Pseudomonadota</taxon>
        <taxon>Alphaproteobacteria</taxon>
        <taxon>Sphingomonadales</taxon>
        <taxon>Sphingomonadaceae</taxon>
        <taxon>Sphingobium</taxon>
    </lineage>
</organism>
<protein>
    <submittedName>
        <fullName evidence="2">Cytochrome c-type biogenesis protein CcmH/NrfF</fullName>
    </submittedName>
</protein>
<accession>A0ABR6NH42</accession>
<comment type="caution">
    <text evidence="2">The sequence shown here is derived from an EMBL/GenBank/DDBJ whole genome shotgun (WGS) entry which is preliminary data.</text>
</comment>
<reference evidence="2 3" key="1">
    <citation type="submission" date="2020-08" db="EMBL/GenBank/DDBJ databases">
        <title>Exploring microbial biodiversity for novel pathways involved in the catabolism of aromatic compounds derived from lignin.</title>
        <authorList>
            <person name="Elkins J."/>
        </authorList>
    </citation>
    <scope>NUCLEOTIDE SEQUENCE [LARGE SCALE GENOMIC DNA]</scope>
    <source>
        <strain evidence="2 3">B1D3A</strain>
    </source>
</reference>
<dbReference type="Proteomes" id="UP001138540">
    <property type="component" value="Unassembled WGS sequence"/>
</dbReference>
<keyword evidence="1" id="KW-1133">Transmembrane helix</keyword>
<gene>
    <name evidence="2" type="ORF">HNP60_001797</name>
</gene>
<keyword evidence="1" id="KW-0812">Transmembrane</keyword>
<keyword evidence="1" id="KW-0472">Membrane</keyword>
<keyword evidence="3" id="KW-1185">Reference proteome</keyword>
<evidence type="ECO:0000256" key="1">
    <source>
        <dbReference type="SAM" id="Phobius"/>
    </source>
</evidence>
<name>A0ABR6NH42_9SPHN</name>
<proteinExistence type="predicted"/>